<dbReference type="GO" id="GO:0005886">
    <property type="term" value="C:plasma membrane"/>
    <property type="evidence" value="ECO:0007669"/>
    <property type="project" value="UniProtKB-SubCell"/>
</dbReference>
<keyword evidence="4 7" id="KW-0812">Transmembrane</keyword>
<feature type="transmembrane region" description="Helical" evidence="7">
    <location>
        <begin position="99"/>
        <end position="119"/>
    </location>
</feature>
<dbReference type="AlphaFoldDB" id="A0A6B2QXE3"/>
<gene>
    <name evidence="8" type="primary">lplT</name>
    <name evidence="8" type="ORF">G3I67_05435</name>
</gene>
<evidence type="ECO:0000256" key="6">
    <source>
        <dbReference type="ARBA" id="ARBA00023136"/>
    </source>
</evidence>
<keyword evidence="3" id="KW-1003">Cell membrane</keyword>
<dbReference type="InterPro" id="IPR036259">
    <property type="entry name" value="MFS_trans_sf"/>
</dbReference>
<dbReference type="PANTHER" id="PTHR43266">
    <property type="entry name" value="MACROLIDE-EFFLUX PROTEIN"/>
    <property type="match status" value="1"/>
</dbReference>
<feature type="transmembrane region" description="Helical" evidence="7">
    <location>
        <begin position="238"/>
        <end position="260"/>
    </location>
</feature>
<dbReference type="Pfam" id="PF07690">
    <property type="entry name" value="MFS_1"/>
    <property type="match status" value="1"/>
</dbReference>
<evidence type="ECO:0000256" key="5">
    <source>
        <dbReference type="ARBA" id="ARBA00022989"/>
    </source>
</evidence>
<dbReference type="PANTHER" id="PTHR43266:SF2">
    <property type="entry name" value="MAJOR FACILITATOR SUPERFAMILY (MFS) PROFILE DOMAIN-CONTAINING PROTEIN"/>
    <property type="match status" value="1"/>
</dbReference>
<dbReference type="CDD" id="cd06173">
    <property type="entry name" value="MFS_MefA_like"/>
    <property type="match status" value="1"/>
</dbReference>
<evidence type="ECO:0000256" key="2">
    <source>
        <dbReference type="ARBA" id="ARBA00022448"/>
    </source>
</evidence>
<evidence type="ECO:0000256" key="1">
    <source>
        <dbReference type="ARBA" id="ARBA00004651"/>
    </source>
</evidence>
<dbReference type="EMBL" id="JAAGRN010000003">
    <property type="protein sequence ID" value="NDY82673.1"/>
    <property type="molecule type" value="Genomic_DNA"/>
</dbReference>
<keyword evidence="5 7" id="KW-1133">Transmembrane helix</keyword>
<evidence type="ECO:0000256" key="3">
    <source>
        <dbReference type="ARBA" id="ARBA00022475"/>
    </source>
</evidence>
<feature type="transmembrane region" description="Helical" evidence="7">
    <location>
        <begin position="272"/>
        <end position="289"/>
    </location>
</feature>
<dbReference type="RefSeq" id="WP_163652337.1">
    <property type="nucleotide sequence ID" value="NZ_JAAGRN010000003.1"/>
</dbReference>
<dbReference type="Gene3D" id="1.20.1250.20">
    <property type="entry name" value="MFS general substrate transporter like domains"/>
    <property type="match status" value="1"/>
</dbReference>
<feature type="transmembrane region" description="Helical" evidence="7">
    <location>
        <begin position="68"/>
        <end position="87"/>
    </location>
</feature>
<feature type="transmembrane region" description="Helical" evidence="7">
    <location>
        <begin position="301"/>
        <end position="319"/>
    </location>
</feature>
<feature type="transmembrane region" description="Helical" evidence="7">
    <location>
        <begin position="42"/>
        <end position="62"/>
    </location>
</feature>
<dbReference type="SUPFAM" id="SSF103473">
    <property type="entry name" value="MFS general substrate transporter"/>
    <property type="match status" value="1"/>
</dbReference>
<keyword evidence="2" id="KW-0813">Transport</keyword>
<dbReference type="NCBIfam" id="NF008397">
    <property type="entry name" value="PRK11195.1"/>
    <property type="match status" value="1"/>
</dbReference>
<keyword evidence="6 7" id="KW-0472">Membrane</keyword>
<evidence type="ECO:0000256" key="4">
    <source>
        <dbReference type="ARBA" id="ARBA00022692"/>
    </source>
</evidence>
<protein>
    <submittedName>
        <fullName evidence="8">Lysophospholipid transporter LplT</fullName>
    </submittedName>
</protein>
<accession>A0A6B2QXE3</accession>
<feature type="transmembrane region" description="Helical" evidence="7">
    <location>
        <begin position="367"/>
        <end position="384"/>
    </location>
</feature>
<organism evidence="8">
    <name type="scientific">Sheuella amnicola</name>
    <dbReference type="NCBI Taxonomy" id="2707330"/>
    <lineage>
        <taxon>Bacteria</taxon>
        <taxon>Pseudomonadati</taxon>
        <taxon>Pseudomonadota</taxon>
        <taxon>Betaproteobacteria</taxon>
        <taxon>Burkholderiales</taxon>
        <taxon>Alcaligenaceae</taxon>
        <taxon>Sheuella</taxon>
    </lineage>
</organism>
<reference evidence="8" key="1">
    <citation type="submission" date="2020-02" db="EMBL/GenBank/DDBJ databases">
        <authorList>
            <person name="Chen W.-M."/>
        </authorList>
    </citation>
    <scope>NUCLEOTIDE SEQUENCE</scope>
    <source>
        <strain evidence="8">NBD-18</strain>
    </source>
</reference>
<comment type="subcellular location">
    <subcellularLocation>
        <location evidence="1">Cell membrane</location>
        <topology evidence="1">Multi-pass membrane protein</topology>
    </subcellularLocation>
</comment>
<dbReference type="InterPro" id="IPR011701">
    <property type="entry name" value="MFS"/>
</dbReference>
<proteinExistence type="predicted"/>
<feature type="transmembrane region" description="Helical" evidence="7">
    <location>
        <begin position="325"/>
        <end position="346"/>
    </location>
</feature>
<feature type="transmembrane region" description="Helical" evidence="7">
    <location>
        <begin position="183"/>
        <end position="202"/>
    </location>
</feature>
<name>A0A6B2QXE3_9BURK</name>
<comment type="caution">
    <text evidence="8">The sequence shown here is derived from an EMBL/GenBank/DDBJ whole genome shotgun (WGS) entry which is preliminary data.</text>
</comment>
<feature type="transmembrane region" description="Helical" evidence="7">
    <location>
        <begin position="139"/>
        <end position="162"/>
    </location>
</feature>
<evidence type="ECO:0000256" key="7">
    <source>
        <dbReference type="SAM" id="Phobius"/>
    </source>
</evidence>
<sequence>MNRHFYTVIAAQTLSSVADHALFIAAIALIQNLSGPDWMAPVIKWWVAASYVLLAAFVGAIADSFPKGRVMFTTNAFKMIGCVWMFCHDAFGLSPTGQIILVCIAYAIVGMGATAYSPAKYGIITEMLPPSQLVKGNSWIEGMTVVSIIMGTVLGGFLISPYASQWLLEQSSFGMKFNSGAEAAIFVIGWVYLAAAFLNLLIPNTHIQYPAQPRNPVVLIKMFSNYVGVLWKDKLGQISLAVTTLFWGAGATLQLIVIEWGRSQLGYRLDQTSILMGIAAVGTVVGAALASRLPLQKSLKVLPMGVAMGLVVLLMPLVYDEWLVYLLLLVVGGLSGYFVVPMNALLQHRGHLLLSAGHSIAVQNFNEQLNILFMLFLYALMLWLDVPINTIIFLFGLSVACLMLLIVRWNRANLRKRKDLLNEIGHEGFGRAL</sequence>
<dbReference type="GO" id="GO:0022857">
    <property type="term" value="F:transmembrane transporter activity"/>
    <property type="evidence" value="ECO:0007669"/>
    <property type="project" value="InterPro"/>
</dbReference>
<feature type="transmembrane region" description="Helical" evidence="7">
    <location>
        <begin position="390"/>
        <end position="409"/>
    </location>
</feature>
<evidence type="ECO:0000313" key="8">
    <source>
        <dbReference type="EMBL" id="NDY82673.1"/>
    </source>
</evidence>
<feature type="transmembrane region" description="Helical" evidence="7">
    <location>
        <begin position="6"/>
        <end position="30"/>
    </location>
</feature>